<dbReference type="OrthoDB" id="3172239at2759"/>
<protein>
    <recommendedName>
        <fullName evidence="3">F-box domain-containing protein</fullName>
    </recommendedName>
</protein>
<evidence type="ECO:0008006" key="3">
    <source>
        <dbReference type="Google" id="ProtNLM"/>
    </source>
</evidence>
<accession>A0A165EDM5</accession>
<proteinExistence type="predicted"/>
<keyword evidence="2" id="KW-1185">Reference proteome</keyword>
<dbReference type="SUPFAM" id="SSF81383">
    <property type="entry name" value="F-box domain"/>
    <property type="match status" value="1"/>
</dbReference>
<dbReference type="AlphaFoldDB" id="A0A165EDM5"/>
<organism evidence="1 2">
    <name type="scientific">Exidia glandulosa HHB12029</name>
    <dbReference type="NCBI Taxonomy" id="1314781"/>
    <lineage>
        <taxon>Eukaryota</taxon>
        <taxon>Fungi</taxon>
        <taxon>Dikarya</taxon>
        <taxon>Basidiomycota</taxon>
        <taxon>Agaricomycotina</taxon>
        <taxon>Agaricomycetes</taxon>
        <taxon>Auriculariales</taxon>
        <taxon>Exidiaceae</taxon>
        <taxon>Exidia</taxon>
    </lineage>
</organism>
<name>A0A165EDM5_EXIGL</name>
<gene>
    <name evidence="1" type="ORF">EXIGLDRAFT_724518</name>
</gene>
<evidence type="ECO:0000313" key="1">
    <source>
        <dbReference type="EMBL" id="KZV86692.1"/>
    </source>
</evidence>
<dbReference type="Proteomes" id="UP000077266">
    <property type="component" value="Unassembled WGS sequence"/>
</dbReference>
<dbReference type="InterPro" id="IPR036047">
    <property type="entry name" value="F-box-like_dom_sf"/>
</dbReference>
<reference evidence="1 2" key="1">
    <citation type="journal article" date="2016" name="Mol. Biol. Evol.">
        <title>Comparative Genomics of Early-Diverging Mushroom-Forming Fungi Provides Insights into the Origins of Lignocellulose Decay Capabilities.</title>
        <authorList>
            <person name="Nagy L.G."/>
            <person name="Riley R."/>
            <person name="Tritt A."/>
            <person name="Adam C."/>
            <person name="Daum C."/>
            <person name="Floudas D."/>
            <person name="Sun H."/>
            <person name="Yadav J.S."/>
            <person name="Pangilinan J."/>
            <person name="Larsson K.H."/>
            <person name="Matsuura K."/>
            <person name="Barry K."/>
            <person name="Labutti K."/>
            <person name="Kuo R."/>
            <person name="Ohm R.A."/>
            <person name="Bhattacharya S.S."/>
            <person name="Shirouzu T."/>
            <person name="Yoshinaga Y."/>
            <person name="Martin F.M."/>
            <person name="Grigoriev I.V."/>
            <person name="Hibbett D.S."/>
        </authorList>
    </citation>
    <scope>NUCLEOTIDE SEQUENCE [LARGE SCALE GENOMIC DNA]</scope>
    <source>
        <strain evidence="1 2">HHB12029</strain>
    </source>
</reference>
<dbReference type="InParanoid" id="A0A165EDM5"/>
<dbReference type="EMBL" id="KV426148">
    <property type="protein sequence ID" value="KZV86692.1"/>
    <property type="molecule type" value="Genomic_DNA"/>
</dbReference>
<evidence type="ECO:0000313" key="2">
    <source>
        <dbReference type="Proteomes" id="UP000077266"/>
    </source>
</evidence>
<sequence>MTGRDLTDTLPPELIRRFFRGWTFEELHPMLGVCARWREIGLNHPIYWRSIMFDDCTDGAARLALLRIERTCERPFYLEIWASRDKELLYEVLSVLSNCLERIVSLGLFVPRVHAAATFGALLQPAPKLEALQLEFKPLDADLKGPIMIPSGLFACHAPALRSVRLCGVRLVERLHIFHRVSDVCIIIGSDDLTAVPCAFTHFPSTRRLQFLWCSNLSQSQHAPDSFWSELDKLELSGTPEGISSAIHDLPFYAIRNVFIYPGSSQFGYICSHFRGDLDLALVSDHQYDHVRVFLLGLTERSTQRSRMFLDHWKWWKEGTSSATLYDLRLFAVVERVVTLCLSADIIPAACARLPPLPNVVEIAILFHSWGFSGATPVQPLLVPKLRSLRLRGHDDLPTVSRCLLHDICVHALSGYVPPLTVTADQVIIPRNGDVLNK</sequence>